<accession>A0AAN0K0D7</accession>
<dbReference type="AlphaFoldDB" id="A0AAN0K0D7"/>
<dbReference type="RefSeq" id="XP_019862627.1">
    <property type="nucleotide sequence ID" value="XM_020007068.1"/>
</dbReference>
<dbReference type="InterPro" id="IPR045578">
    <property type="entry name" value="USP47_C"/>
</dbReference>
<evidence type="ECO:0000313" key="2">
    <source>
        <dbReference type="EnsemblMetazoa" id="XP_019862627.1"/>
    </source>
</evidence>
<dbReference type="Proteomes" id="UP000007879">
    <property type="component" value="Unassembled WGS sequence"/>
</dbReference>
<reference evidence="3" key="1">
    <citation type="journal article" date="2010" name="Nature">
        <title>The Amphimedon queenslandica genome and the evolution of animal complexity.</title>
        <authorList>
            <person name="Srivastava M."/>
            <person name="Simakov O."/>
            <person name="Chapman J."/>
            <person name="Fahey B."/>
            <person name="Gauthier M.E."/>
            <person name="Mitros T."/>
            <person name="Richards G.S."/>
            <person name="Conaco C."/>
            <person name="Dacre M."/>
            <person name="Hellsten U."/>
            <person name="Larroux C."/>
            <person name="Putnam N.H."/>
            <person name="Stanke M."/>
            <person name="Adamska M."/>
            <person name="Darling A."/>
            <person name="Degnan S.M."/>
            <person name="Oakley T.H."/>
            <person name="Plachetzki D.C."/>
            <person name="Zhai Y."/>
            <person name="Adamski M."/>
            <person name="Calcino A."/>
            <person name="Cummins S.F."/>
            <person name="Goodstein D.M."/>
            <person name="Harris C."/>
            <person name="Jackson D.J."/>
            <person name="Leys S.P."/>
            <person name="Shu S."/>
            <person name="Woodcroft B.J."/>
            <person name="Vervoort M."/>
            <person name="Kosik K.S."/>
            <person name="Manning G."/>
            <person name="Degnan B.M."/>
            <person name="Rokhsar D.S."/>
        </authorList>
    </citation>
    <scope>NUCLEOTIDE SEQUENCE [LARGE SCALE GENOMIC DNA]</scope>
</reference>
<dbReference type="GeneID" id="109591311"/>
<evidence type="ECO:0000259" key="1">
    <source>
        <dbReference type="Pfam" id="PF19718"/>
    </source>
</evidence>
<dbReference type="EnsemblMetazoa" id="XM_020007068.1">
    <property type="protein sequence ID" value="XP_019862627.1"/>
    <property type="gene ID" value="LOC109591311"/>
</dbReference>
<dbReference type="KEGG" id="aqu:109591311"/>
<protein>
    <recommendedName>
        <fullName evidence="1">Ubiquitin carboxyl-terminal hydrolase 47 C-terminal domain-containing protein</fullName>
    </recommendedName>
</protein>
<sequence>MRLLMLDKARSVIHLEDVESCLKEVLFKVVFNTQKRHRKQLVVPIIYVSSDPIDFLEDYKDSLMYRYVVDFLCNSIILLDITLPPPQPEATLSTTNVPEGGTIMKIISIEEDKRKIQVQVNKRIKLVQLKKELAPLIGVPPAGFRMYGIRNNEEYEMKRLHETLRDIKSGSKLTVRLGRALGKRERRIKLYLLQVNNTDFCKYMMEFIAAKGTPVREFKKQIIEEAEVQGIDCDLELDKMRLRYKNGVNPGTVYLDHQMIDATKETYYVEPLK</sequence>
<evidence type="ECO:0000313" key="3">
    <source>
        <dbReference type="Proteomes" id="UP000007879"/>
    </source>
</evidence>
<organism evidence="2 3">
    <name type="scientific">Amphimedon queenslandica</name>
    <name type="common">Sponge</name>
    <dbReference type="NCBI Taxonomy" id="400682"/>
    <lineage>
        <taxon>Eukaryota</taxon>
        <taxon>Metazoa</taxon>
        <taxon>Porifera</taxon>
        <taxon>Demospongiae</taxon>
        <taxon>Heteroscleromorpha</taxon>
        <taxon>Haplosclerida</taxon>
        <taxon>Niphatidae</taxon>
        <taxon>Amphimedon</taxon>
    </lineage>
</organism>
<feature type="domain" description="Ubiquitin carboxyl-terminal hydrolase 47 C-terminal" evidence="1">
    <location>
        <begin position="187"/>
        <end position="263"/>
    </location>
</feature>
<dbReference type="Pfam" id="PF19718">
    <property type="entry name" value="USP47_C"/>
    <property type="match status" value="1"/>
</dbReference>
<proteinExistence type="predicted"/>
<name>A0AAN0K0D7_AMPQE</name>
<keyword evidence="3" id="KW-1185">Reference proteome</keyword>
<reference evidence="2" key="2">
    <citation type="submission" date="2024-06" db="UniProtKB">
        <authorList>
            <consortium name="EnsemblMetazoa"/>
        </authorList>
    </citation>
    <scope>IDENTIFICATION</scope>
</reference>